<name>A0A0J9WPZ2_FUSO4</name>
<evidence type="ECO:0000313" key="1">
    <source>
        <dbReference type="EMBL" id="KNB09877.1"/>
    </source>
</evidence>
<sequence length="110" mass="11716">MGRGATGSRGRGDDILQCQIHWTVSAGVAGFYLVATKYCAARTLNGSSEGEGWRDGIGGSQIARNVANQPRQLSSGNTTRAAARIFVIELRSILMYVLRWATATKLAAGE</sequence>
<gene>
    <name evidence="1" type="ORF">FOXG_20277</name>
</gene>
<dbReference type="GeneID" id="28960983"/>
<dbReference type="VEuPathDB" id="FungiDB:FOXG_20277"/>
<evidence type="ECO:0000313" key="2">
    <source>
        <dbReference type="Proteomes" id="UP000009097"/>
    </source>
</evidence>
<reference evidence="1" key="2">
    <citation type="journal article" date="2010" name="Nature">
        <title>Comparative genomics reveals mobile pathogenicity chromosomes in Fusarium.</title>
        <authorList>
            <person name="Ma L.J."/>
            <person name="van der Does H.C."/>
            <person name="Borkovich K.A."/>
            <person name="Coleman J.J."/>
            <person name="Daboussi M.J."/>
            <person name="Di Pietro A."/>
            <person name="Dufresne M."/>
            <person name="Freitag M."/>
            <person name="Grabherr M."/>
            <person name="Henrissat B."/>
            <person name="Houterman P.M."/>
            <person name="Kang S."/>
            <person name="Shim W.B."/>
            <person name="Woloshuk C."/>
            <person name="Xie X."/>
            <person name="Xu J.R."/>
            <person name="Antoniw J."/>
            <person name="Baker S.E."/>
            <person name="Bluhm B.H."/>
            <person name="Breakspear A."/>
            <person name="Brown D.W."/>
            <person name="Butchko R.A."/>
            <person name="Chapman S."/>
            <person name="Coulson R."/>
            <person name="Coutinho P.M."/>
            <person name="Danchin E.G."/>
            <person name="Diener A."/>
            <person name="Gale L.R."/>
            <person name="Gardiner D.M."/>
            <person name="Goff S."/>
            <person name="Hammond-Kosack K.E."/>
            <person name="Hilburn K."/>
            <person name="Hua-Van A."/>
            <person name="Jonkers W."/>
            <person name="Kazan K."/>
            <person name="Kodira C.D."/>
            <person name="Koehrsen M."/>
            <person name="Kumar L."/>
            <person name="Lee Y.H."/>
            <person name="Li L."/>
            <person name="Manners J.M."/>
            <person name="Miranda-Saavedra D."/>
            <person name="Mukherjee M."/>
            <person name="Park G."/>
            <person name="Park J."/>
            <person name="Park S.Y."/>
            <person name="Proctor R.H."/>
            <person name="Regev A."/>
            <person name="Ruiz-Roldan M.C."/>
            <person name="Sain D."/>
            <person name="Sakthikumar S."/>
            <person name="Sykes S."/>
            <person name="Schwartz D.C."/>
            <person name="Turgeon B.G."/>
            <person name="Wapinski I."/>
            <person name="Yoder O."/>
            <person name="Young S."/>
            <person name="Zeng Q."/>
            <person name="Zhou S."/>
            <person name="Galagan J."/>
            <person name="Cuomo C.A."/>
            <person name="Kistler H.C."/>
            <person name="Rep M."/>
        </authorList>
    </citation>
    <scope>NUCLEOTIDE SEQUENCE [LARGE SCALE GENOMIC DNA]</scope>
    <source>
        <strain evidence="1">4287</strain>
    </source>
</reference>
<dbReference type="RefSeq" id="XP_018247922.1">
    <property type="nucleotide sequence ID" value="XM_018400545.1"/>
</dbReference>
<accession>A0A0J9WPZ2</accession>
<dbReference type="AlphaFoldDB" id="A0A0J9WPZ2"/>
<dbReference type="Proteomes" id="UP000009097">
    <property type="component" value="Unassembled WGS sequence"/>
</dbReference>
<proteinExistence type="predicted"/>
<dbReference type="KEGG" id="fox:FOXG_20277"/>
<protein>
    <submittedName>
        <fullName evidence="1">Uncharacterized protein</fullName>
    </submittedName>
</protein>
<dbReference type="EMBL" id="DS231708">
    <property type="protein sequence ID" value="KNB09877.1"/>
    <property type="molecule type" value="Genomic_DNA"/>
</dbReference>
<reference evidence="1" key="1">
    <citation type="submission" date="2007-04" db="EMBL/GenBank/DDBJ databases">
        <authorList>
            <consortium name="The Broad Institute Genome Sequencing Platform"/>
            <person name="Birren B."/>
            <person name="Lander E."/>
            <person name="Galagan J."/>
            <person name="Nusbaum C."/>
            <person name="Devon K."/>
            <person name="Ma L.-J."/>
            <person name="Jaffe D."/>
            <person name="Butler J."/>
            <person name="Alvarez P."/>
            <person name="Gnerre S."/>
            <person name="Grabherr M."/>
            <person name="Kleber M."/>
            <person name="Mauceli E."/>
            <person name="Brockman W."/>
            <person name="MacCallum I.A."/>
            <person name="Young S."/>
            <person name="LaButti K."/>
            <person name="DeCaprio D."/>
            <person name="Crawford M."/>
            <person name="Koehrsen M."/>
            <person name="Engels R."/>
            <person name="Montgomery P."/>
            <person name="Pearson M."/>
            <person name="Howarth C."/>
            <person name="Larson L."/>
            <person name="White J."/>
            <person name="O'Leary S."/>
            <person name="Kodira C."/>
            <person name="Zeng Q."/>
            <person name="Yandava C."/>
            <person name="Alvarado L."/>
            <person name="Kistler C."/>
            <person name="Shim W.-B."/>
            <person name="Kang S."/>
            <person name="Woloshuk C."/>
        </authorList>
    </citation>
    <scope>NUCLEOTIDE SEQUENCE</scope>
    <source>
        <strain evidence="1">4287</strain>
    </source>
</reference>
<organism evidence="1 2">
    <name type="scientific">Fusarium oxysporum f. sp. lycopersici (strain 4287 / CBS 123668 / FGSC 9935 / NRRL 34936)</name>
    <name type="common">Fusarium vascular wilt of tomato</name>
    <dbReference type="NCBI Taxonomy" id="426428"/>
    <lineage>
        <taxon>Eukaryota</taxon>
        <taxon>Fungi</taxon>
        <taxon>Dikarya</taxon>
        <taxon>Ascomycota</taxon>
        <taxon>Pezizomycotina</taxon>
        <taxon>Sordariomycetes</taxon>
        <taxon>Hypocreomycetidae</taxon>
        <taxon>Hypocreales</taxon>
        <taxon>Nectriaceae</taxon>
        <taxon>Fusarium</taxon>
        <taxon>Fusarium oxysporum species complex</taxon>
    </lineage>
</organism>